<keyword evidence="3" id="KW-1185">Reference proteome</keyword>
<dbReference type="AlphaFoldDB" id="A0A9D4JVY5"/>
<protein>
    <submittedName>
        <fullName evidence="2">Uncharacterized protein</fullName>
    </submittedName>
</protein>
<dbReference type="Proteomes" id="UP000828390">
    <property type="component" value="Unassembled WGS sequence"/>
</dbReference>
<proteinExistence type="predicted"/>
<sequence length="68" mass="7057">MCMMVVVVGLGLNMILEGTCSPTAIFLYFLLGVFIIAAFMHPQVGTAVCGGGVNCDDAGIDENKTDTA</sequence>
<name>A0A9D4JVY5_DREPO</name>
<accession>A0A9D4JVY5</accession>
<evidence type="ECO:0000256" key="1">
    <source>
        <dbReference type="SAM" id="Phobius"/>
    </source>
</evidence>
<keyword evidence="1" id="KW-1133">Transmembrane helix</keyword>
<organism evidence="2 3">
    <name type="scientific">Dreissena polymorpha</name>
    <name type="common">Zebra mussel</name>
    <name type="synonym">Mytilus polymorpha</name>
    <dbReference type="NCBI Taxonomy" id="45954"/>
    <lineage>
        <taxon>Eukaryota</taxon>
        <taxon>Metazoa</taxon>
        <taxon>Spiralia</taxon>
        <taxon>Lophotrochozoa</taxon>
        <taxon>Mollusca</taxon>
        <taxon>Bivalvia</taxon>
        <taxon>Autobranchia</taxon>
        <taxon>Heteroconchia</taxon>
        <taxon>Euheterodonta</taxon>
        <taxon>Imparidentia</taxon>
        <taxon>Neoheterodontei</taxon>
        <taxon>Myida</taxon>
        <taxon>Dreissenoidea</taxon>
        <taxon>Dreissenidae</taxon>
        <taxon>Dreissena</taxon>
    </lineage>
</organism>
<comment type="caution">
    <text evidence="2">The sequence shown here is derived from an EMBL/GenBank/DDBJ whole genome shotgun (WGS) entry which is preliminary data.</text>
</comment>
<reference evidence="2" key="2">
    <citation type="submission" date="2020-11" db="EMBL/GenBank/DDBJ databases">
        <authorList>
            <person name="McCartney M.A."/>
            <person name="Auch B."/>
            <person name="Kono T."/>
            <person name="Mallez S."/>
            <person name="Becker A."/>
            <person name="Gohl D.M."/>
            <person name="Silverstein K.A.T."/>
            <person name="Koren S."/>
            <person name="Bechman K.B."/>
            <person name="Herman A."/>
            <person name="Abrahante J.E."/>
            <person name="Garbe J."/>
        </authorList>
    </citation>
    <scope>NUCLEOTIDE SEQUENCE</scope>
    <source>
        <strain evidence="2">Duluth1</strain>
        <tissue evidence="2">Whole animal</tissue>
    </source>
</reference>
<feature type="transmembrane region" description="Helical" evidence="1">
    <location>
        <begin position="23"/>
        <end position="40"/>
    </location>
</feature>
<dbReference type="EMBL" id="JAIWYP010000005">
    <property type="protein sequence ID" value="KAH3826730.1"/>
    <property type="molecule type" value="Genomic_DNA"/>
</dbReference>
<evidence type="ECO:0000313" key="3">
    <source>
        <dbReference type="Proteomes" id="UP000828390"/>
    </source>
</evidence>
<evidence type="ECO:0000313" key="2">
    <source>
        <dbReference type="EMBL" id="KAH3826730.1"/>
    </source>
</evidence>
<keyword evidence="1" id="KW-0812">Transmembrane</keyword>
<gene>
    <name evidence="2" type="ORF">DPMN_128640</name>
</gene>
<reference evidence="2" key="1">
    <citation type="journal article" date="2019" name="bioRxiv">
        <title>The Genome of the Zebra Mussel, Dreissena polymorpha: A Resource for Invasive Species Research.</title>
        <authorList>
            <person name="McCartney M.A."/>
            <person name="Auch B."/>
            <person name="Kono T."/>
            <person name="Mallez S."/>
            <person name="Zhang Y."/>
            <person name="Obille A."/>
            <person name="Becker A."/>
            <person name="Abrahante J.E."/>
            <person name="Garbe J."/>
            <person name="Badalamenti J.P."/>
            <person name="Herman A."/>
            <person name="Mangelson H."/>
            <person name="Liachko I."/>
            <person name="Sullivan S."/>
            <person name="Sone E.D."/>
            <person name="Koren S."/>
            <person name="Silverstein K.A.T."/>
            <person name="Beckman K.B."/>
            <person name="Gohl D.M."/>
        </authorList>
    </citation>
    <scope>NUCLEOTIDE SEQUENCE</scope>
    <source>
        <strain evidence="2">Duluth1</strain>
        <tissue evidence="2">Whole animal</tissue>
    </source>
</reference>
<keyword evidence="1" id="KW-0472">Membrane</keyword>